<dbReference type="Proteomes" id="UP001269400">
    <property type="component" value="Unassembled WGS sequence"/>
</dbReference>
<evidence type="ECO:0000313" key="3">
    <source>
        <dbReference type="Proteomes" id="UP001269400"/>
    </source>
</evidence>
<dbReference type="EMBL" id="JAPTGD010000001">
    <property type="protein sequence ID" value="MDU9692015.1"/>
    <property type="molecule type" value="Genomic_DNA"/>
</dbReference>
<keyword evidence="1" id="KW-0472">Membrane</keyword>
<dbReference type="RefSeq" id="WP_115654629.1">
    <property type="nucleotide sequence ID" value="NZ_JAPTGD010000001.1"/>
</dbReference>
<keyword evidence="1" id="KW-1133">Transmembrane helix</keyword>
<reference evidence="2" key="2">
    <citation type="submission" date="2022-12" db="EMBL/GenBank/DDBJ databases">
        <authorList>
            <person name="Dechsakulwatana C."/>
            <person name="Rungsihiranrut A."/>
            <person name="Muangchinda C."/>
            <person name="Ningthoujam R."/>
            <person name="Klankeo P."/>
            <person name="Pinyakong O."/>
        </authorList>
    </citation>
    <scope>NUCLEOTIDE SEQUENCE</scope>
    <source>
        <strain evidence="2">TL01-2</strain>
    </source>
</reference>
<evidence type="ECO:0000313" key="2">
    <source>
        <dbReference type="EMBL" id="MDU9692015.1"/>
    </source>
</evidence>
<proteinExistence type="predicted"/>
<evidence type="ECO:0000256" key="1">
    <source>
        <dbReference type="SAM" id="Phobius"/>
    </source>
</evidence>
<reference evidence="2" key="1">
    <citation type="journal article" date="2022" name="J Environ Chem Eng">
        <title>Biodegradation of petroleum oil using a constructed nonpathogenic and heavy metal-tolerant bacterial consortium isolated from marine sponges.</title>
        <authorList>
            <person name="Dechsakulwatana C."/>
            <person name="Rungsihiranrut A."/>
            <person name="Muangchinda C."/>
            <person name="Ningthoujam R."/>
            <person name="Klankeo P."/>
            <person name="Pinyakong O."/>
        </authorList>
    </citation>
    <scope>NUCLEOTIDE SEQUENCE</scope>
    <source>
        <strain evidence="2">TL01-2</strain>
    </source>
</reference>
<keyword evidence="1" id="KW-0812">Transmembrane</keyword>
<dbReference type="AlphaFoldDB" id="A0AAX6N947"/>
<comment type="caution">
    <text evidence="2">The sequence shown here is derived from an EMBL/GenBank/DDBJ whole genome shotgun (WGS) entry which is preliminary data.</text>
</comment>
<name>A0AAX6N947_PRIAR</name>
<organism evidence="2 3">
    <name type="scientific">Priestia aryabhattai</name>
    <name type="common">Bacillus aryabhattai</name>
    <dbReference type="NCBI Taxonomy" id="412384"/>
    <lineage>
        <taxon>Bacteria</taxon>
        <taxon>Bacillati</taxon>
        <taxon>Bacillota</taxon>
        <taxon>Bacilli</taxon>
        <taxon>Bacillales</taxon>
        <taxon>Bacillaceae</taxon>
        <taxon>Priestia</taxon>
    </lineage>
</organism>
<accession>A0AAX6N947</accession>
<gene>
    <name evidence="2" type="ORF">O0Q50_12635</name>
</gene>
<feature type="transmembrane region" description="Helical" evidence="1">
    <location>
        <begin position="12"/>
        <end position="31"/>
    </location>
</feature>
<sequence>MTYLIRKLHPYRWAIITVLIIFAAMYLYYFFSSQPHLTGQSPSKVWKAEYTRSDTYWEGTLKCLSEDDITLHRFNIIENGKKVDYSPHNDIIFQQPFDFMSLGDRPQRNETYKVQIEWKDSKGTHKETFPLERSYNPF</sequence>
<protein>
    <submittedName>
        <fullName evidence="2">Uncharacterized protein</fullName>
    </submittedName>
</protein>